<evidence type="ECO:0008006" key="5">
    <source>
        <dbReference type="Google" id="ProtNLM"/>
    </source>
</evidence>
<dbReference type="EMBL" id="LR862135">
    <property type="protein sequence ID" value="CAD1842116.1"/>
    <property type="molecule type" value="Genomic_DNA"/>
</dbReference>
<dbReference type="GO" id="GO:0009451">
    <property type="term" value="P:RNA modification"/>
    <property type="evidence" value="ECO:0007669"/>
    <property type="project" value="InterPro"/>
</dbReference>
<evidence type="ECO:0000256" key="3">
    <source>
        <dbReference type="PROSITE-ProRule" id="PRU00708"/>
    </source>
</evidence>
<keyword evidence="1" id="KW-0677">Repeat</keyword>
<feature type="repeat" description="PPR" evidence="3">
    <location>
        <begin position="123"/>
        <end position="157"/>
    </location>
</feature>
<organism evidence="4">
    <name type="scientific">Ananas comosus var. bracteatus</name>
    <name type="common">red pineapple</name>
    <dbReference type="NCBI Taxonomy" id="296719"/>
    <lineage>
        <taxon>Eukaryota</taxon>
        <taxon>Viridiplantae</taxon>
        <taxon>Streptophyta</taxon>
        <taxon>Embryophyta</taxon>
        <taxon>Tracheophyta</taxon>
        <taxon>Spermatophyta</taxon>
        <taxon>Magnoliopsida</taxon>
        <taxon>Liliopsida</taxon>
        <taxon>Poales</taxon>
        <taxon>Bromeliaceae</taxon>
        <taxon>Bromelioideae</taxon>
        <taxon>Ananas</taxon>
    </lineage>
</organism>
<dbReference type="AlphaFoldDB" id="A0A6V7QH45"/>
<evidence type="ECO:0000313" key="4">
    <source>
        <dbReference type="EMBL" id="CAD1842116.1"/>
    </source>
</evidence>
<dbReference type="InterPro" id="IPR011990">
    <property type="entry name" value="TPR-like_helical_dom_sf"/>
</dbReference>
<feature type="repeat" description="PPR" evidence="3">
    <location>
        <begin position="22"/>
        <end position="56"/>
    </location>
</feature>
<proteinExistence type="predicted"/>
<dbReference type="PANTHER" id="PTHR47926:SF404">
    <property type="entry name" value="(PPR) REPEAT-CONTAINING PROTEIN, PUTATIVE-RELATED"/>
    <property type="match status" value="1"/>
</dbReference>
<sequence length="210" mass="22957">MYSNCHTMKEALAVFKEISLPDNISWNAMVSGYAQNGLAEESVKFYIIMNRSGAKANYSTYASVCMACATLSEFRLGSQFHVQAIKSGCESDVPLSNSLVAMYGKCGRIDDSFKIFQGTESKDVITWNSLICAYAHNGLASKAIDVFEEMKLSGMEPNGVTFVGVLSACCNAGLVSEAWYYFNSMHENYGITLSKSTILAWSTYYVGLGS</sequence>
<dbReference type="FunFam" id="1.25.40.10:FF:000031">
    <property type="entry name" value="Pentatricopeptide repeat-containing protein mitochondrial"/>
    <property type="match status" value="1"/>
</dbReference>
<keyword evidence="2" id="KW-0809">Transit peptide</keyword>
<dbReference type="InterPro" id="IPR002885">
    <property type="entry name" value="PPR_rpt"/>
</dbReference>
<gene>
    <name evidence="4" type="ORF">CB5_LOCUS25327</name>
</gene>
<evidence type="ECO:0000256" key="1">
    <source>
        <dbReference type="ARBA" id="ARBA00022737"/>
    </source>
</evidence>
<dbReference type="PROSITE" id="PS51375">
    <property type="entry name" value="PPR"/>
    <property type="match status" value="2"/>
</dbReference>
<dbReference type="Pfam" id="PF13041">
    <property type="entry name" value="PPR_2"/>
    <property type="match status" value="1"/>
</dbReference>
<protein>
    <recommendedName>
        <fullName evidence="5">Pentatricopeptide repeat-containing protein</fullName>
    </recommendedName>
</protein>
<name>A0A6V7QH45_ANACO</name>
<dbReference type="Gene3D" id="1.25.40.10">
    <property type="entry name" value="Tetratricopeptide repeat domain"/>
    <property type="match status" value="2"/>
</dbReference>
<dbReference type="NCBIfam" id="TIGR00756">
    <property type="entry name" value="PPR"/>
    <property type="match status" value="2"/>
</dbReference>
<dbReference type="InterPro" id="IPR046960">
    <property type="entry name" value="PPR_At4g14850-like_plant"/>
</dbReference>
<evidence type="ECO:0000256" key="2">
    <source>
        <dbReference type="ARBA" id="ARBA00022946"/>
    </source>
</evidence>
<dbReference type="PANTHER" id="PTHR47926">
    <property type="entry name" value="PENTATRICOPEPTIDE REPEAT-CONTAINING PROTEIN"/>
    <property type="match status" value="1"/>
</dbReference>
<dbReference type="GO" id="GO:0003723">
    <property type="term" value="F:RNA binding"/>
    <property type="evidence" value="ECO:0007669"/>
    <property type="project" value="InterPro"/>
</dbReference>
<dbReference type="Pfam" id="PF01535">
    <property type="entry name" value="PPR"/>
    <property type="match status" value="2"/>
</dbReference>
<accession>A0A6V7QH45</accession>
<reference evidence="4" key="1">
    <citation type="submission" date="2020-07" db="EMBL/GenBank/DDBJ databases">
        <authorList>
            <person name="Lin J."/>
        </authorList>
    </citation>
    <scope>NUCLEOTIDE SEQUENCE</scope>
</reference>